<dbReference type="EMBL" id="SPRV01000007">
    <property type="protein sequence ID" value="TIC70361.1"/>
    <property type="molecule type" value="Genomic_DNA"/>
</dbReference>
<dbReference type="Proteomes" id="UP000305647">
    <property type="component" value="Unassembled WGS sequence"/>
</dbReference>
<dbReference type="PANTHER" id="PTHR43595:SF2">
    <property type="entry name" value="SMALL RIBOSOMAL SUBUNIT PROTEIN MS42"/>
    <property type="match status" value="1"/>
</dbReference>
<dbReference type="EMBL" id="SPRH01000003">
    <property type="protein sequence ID" value="TIC04485.1"/>
    <property type="molecule type" value="Genomic_DNA"/>
</dbReference>
<dbReference type="Proteomes" id="UP000309601">
    <property type="component" value="Unassembled WGS sequence"/>
</dbReference>
<organism evidence="7 13">
    <name type="scientific">Wallemia mellicola</name>
    <dbReference type="NCBI Taxonomy" id="1708541"/>
    <lineage>
        <taxon>Eukaryota</taxon>
        <taxon>Fungi</taxon>
        <taxon>Dikarya</taxon>
        <taxon>Basidiomycota</taxon>
        <taxon>Wallemiomycotina</taxon>
        <taxon>Wallemiomycetes</taxon>
        <taxon>Wallemiales</taxon>
        <taxon>Wallemiaceae</taxon>
        <taxon>Wallemia</taxon>
    </lineage>
</organism>
<dbReference type="SUPFAM" id="SSF46609">
    <property type="entry name" value="Fe,Mn superoxide dismutase (SOD), N-terminal domain"/>
    <property type="match status" value="1"/>
</dbReference>
<proteinExistence type="predicted"/>
<dbReference type="Proteomes" id="UP000310685">
    <property type="component" value="Unassembled WGS sequence"/>
</dbReference>
<evidence type="ECO:0000313" key="6">
    <source>
        <dbReference type="EMBL" id="TIC32059.1"/>
    </source>
</evidence>
<name>A0A4T0LSJ5_9BASI</name>
<evidence type="ECO:0000313" key="8">
    <source>
        <dbReference type="EMBL" id="TIC69172.1"/>
    </source>
</evidence>
<dbReference type="SUPFAM" id="SSF54719">
    <property type="entry name" value="Fe,Mn superoxide dismutase (SOD), C-terminal domain"/>
    <property type="match status" value="1"/>
</dbReference>
<dbReference type="EMBL" id="SPRW01000046">
    <property type="protein sequence ID" value="TIC62504.1"/>
    <property type="molecule type" value="Genomic_DNA"/>
</dbReference>
<evidence type="ECO:0000313" key="9">
    <source>
        <dbReference type="EMBL" id="TIC70361.1"/>
    </source>
</evidence>
<evidence type="ECO:0000313" key="15">
    <source>
        <dbReference type="Proteomes" id="UP000310708"/>
    </source>
</evidence>
<dbReference type="OMA" id="YLKRFWT"/>
<dbReference type="EMBL" id="SPRO01000009">
    <property type="protein sequence ID" value="TIC32059.1"/>
    <property type="molecule type" value="Genomic_DNA"/>
</dbReference>
<dbReference type="Proteomes" id="UP000305362">
    <property type="component" value="Unassembled WGS sequence"/>
</dbReference>
<feature type="region of interest" description="Disordered" evidence="2">
    <location>
        <begin position="188"/>
        <end position="224"/>
    </location>
</feature>
<gene>
    <name evidence="8" type="ORF">E3Q01_00495</name>
    <name evidence="7" type="ORF">E3Q02_03458</name>
    <name evidence="9" type="ORF">E3Q03_01108</name>
    <name evidence="6" type="ORF">E3Q10_01352</name>
    <name evidence="5" type="ORF">E3Q17_00373</name>
    <name evidence="4" type="ORF">E3Q22_00385</name>
</gene>
<evidence type="ECO:0000313" key="13">
    <source>
        <dbReference type="Proteomes" id="UP000309601"/>
    </source>
</evidence>
<dbReference type="Proteomes" id="UP000307169">
    <property type="component" value="Unassembled WGS sequence"/>
</dbReference>
<evidence type="ECO:0000256" key="1">
    <source>
        <dbReference type="ARBA" id="ARBA00037226"/>
    </source>
</evidence>
<dbReference type="Pfam" id="PF02777">
    <property type="entry name" value="Sod_Fe_C"/>
    <property type="match status" value="2"/>
</dbReference>
<sequence>MLRTAITRAGGFRQYHSVPASRFNIEAGLGGFMSPKTLQTVSQDWQEGLLNRLNDVVRDTELENLSVVQTVINSGTNRQNILAFNLASEALNNSFFLSNLTQSKESQGQEPQGTLVRQLEESYGSVEAFKSAFGATAEGLTGSGYVWLVSDTSRRLGIVSTYGAGTILVRSRQQRGLWNNFSLEKTDSGRSTIEKSGNPLSAPTHTSHVSPAPKSPTQSREYSTLNQETRNLAETGDVLTPLLCLSVSERCYMNDFGVWGREDYIKQFWKVVDWSKVEEAYSKLIARRVAI</sequence>
<protein>
    <submittedName>
        <fullName evidence="7">Manganese and iron superoxide dismutase</fullName>
    </submittedName>
</protein>
<evidence type="ECO:0000256" key="2">
    <source>
        <dbReference type="SAM" id="MobiDB-lite"/>
    </source>
</evidence>
<dbReference type="GO" id="GO:0004784">
    <property type="term" value="F:superoxide dismutase activity"/>
    <property type="evidence" value="ECO:0007669"/>
    <property type="project" value="InterPro"/>
</dbReference>
<evidence type="ECO:0000313" key="12">
    <source>
        <dbReference type="Proteomes" id="UP000307169"/>
    </source>
</evidence>
<dbReference type="InterPro" id="IPR036314">
    <property type="entry name" value="SOD_C_sf"/>
</dbReference>
<dbReference type="PANTHER" id="PTHR43595">
    <property type="entry name" value="37S RIBOSOMAL PROTEIN S26, MITOCHONDRIAL"/>
    <property type="match status" value="1"/>
</dbReference>
<evidence type="ECO:0000259" key="3">
    <source>
        <dbReference type="Pfam" id="PF02777"/>
    </source>
</evidence>
<accession>A0A4T0LSJ5</accession>
<dbReference type="Proteomes" id="UP000310708">
    <property type="component" value="Unassembled WGS sequence"/>
</dbReference>
<comment type="caution">
    <text evidence="7">The sequence shown here is derived from an EMBL/GenBank/DDBJ whole genome shotgun (WGS) entry which is preliminary data.</text>
</comment>
<reference evidence="10 11" key="1">
    <citation type="submission" date="2019-03" db="EMBL/GenBank/DDBJ databases">
        <title>Sequencing 25 genomes of Wallemia mellicola.</title>
        <authorList>
            <person name="Gostincar C."/>
        </authorList>
    </citation>
    <scope>NUCLEOTIDE SEQUENCE [LARGE SCALE GENOMIC DNA]</scope>
    <source>
        <strain evidence="5 12">EXF-1262</strain>
        <strain evidence="7 13">EXF-1274</strain>
        <strain evidence="9 10">EXF-1277</strain>
        <strain evidence="4 14">EXF-6152</strain>
        <strain evidence="8 15">EXF-757</strain>
        <strain evidence="6 11">EXF-8738</strain>
    </source>
</reference>
<dbReference type="EMBL" id="SPRX01000004">
    <property type="protein sequence ID" value="TIC69172.1"/>
    <property type="molecule type" value="Genomic_DNA"/>
</dbReference>
<dbReference type="OrthoDB" id="275227at2759"/>
<dbReference type="InterPro" id="IPR036324">
    <property type="entry name" value="Mn/Fe_SOD_N_sf"/>
</dbReference>
<evidence type="ECO:0000313" key="4">
    <source>
        <dbReference type="EMBL" id="TIB82156.1"/>
    </source>
</evidence>
<dbReference type="GO" id="GO:0005737">
    <property type="term" value="C:cytoplasm"/>
    <property type="evidence" value="ECO:0007669"/>
    <property type="project" value="TreeGrafter"/>
</dbReference>
<dbReference type="AlphaFoldDB" id="A0A4T0LSJ5"/>
<dbReference type="EMBL" id="SPRC01000003">
    <property type="protein sequence ID" value="TIB82156.1"/>
    <property type="molecule type" value="Genomic_DNA"/>
</dbReference>
<evidence type="ECO:0000313" key="10">
    <source>
        <dbReference type="Proteomes" id="UP000305362"/>
    </source>
</evidence>
<dbReference type="InterPro" id="IPR019832">
    <property type="entry name" value="Mn/Fe_SOD_C"/>
</dbReference>
<feature type="domain" description="Manganese/iron superoxide dismutase C-terminal" evidence="3">
    <location>
        <begin position="111"/>
        <end position="170"/>
    </location>
</feature>
<dbReference type="GO" id="GO:0046872">
    <property type="term" value="F:metal ion binding"/>
    <property type="evidence" value="ECO:0007669"/>
    <property type="project" value="InterPro"/>
</dbReference>
<evidence type="ECO:0000313" key="7">
    <source>
        <dbReference type="EMBL" id="TIC62504.1"/>
    </source>
</evidence>
<evidence type="ECO:0000313" key="14">
    <source>
        <dbReference type="Proteomes" id="UP000310685"/>
    </source>
</evidence>
<evidence type="ECO:0000313" key="5">
    <source>
        <dbReference type="EMBL" id="TIC04485.1"/>
    </source>
</evidence>
<comment type="function">
    <text evidence="1">Component of the mitochondrial ribosome (mitoribosome), a dedicated translation machinery responsible for the synthesis of mitochondrial genome-encoded proteins, including at least some of the essential transmembrane subunits of the mitochondrial respiratory chain. The mitoribosomes are attached to the mitochondrial inner membrane and translation products are cotranslationally integrated into the membrane.</text>
</comment>
<evidence type="ECO:0000313" key="11">
    <source>
        <dbReference type="Proteomes" id="UP000305647"/>
    </source>
</evidence>
<feature type="domain" description="Manganese/iron superoxide dismutase C-terminal" evidence="3">
    <location>
        <begin position="224"/>
        <end position="279"/>
    </location>
</feature>
<dbReference type="Gene3D" id="3.55.40.20">
    <property type="entry name" value="Iron/manganese superoxide dismutase, C-terminal domain"/>
    <property type="match status" value="1"/>
</dbReference>